<dbReference type="InterPro" id="IPR050164">
    <property type="entry name" value="Peptidase_C19"/>
</dbReference>
<feature type="domain" description="UBP-type" evidence="16">
    <location>
        <begin position="159"/>
        <end position="268"/>
    </location>
</feature>
<dbReference type="Pfam" id="PF00443">
    <property type="entry name" value="UCH"/>
    <property type="match status" value="1"/>
</dbReference>
<evidence type="ECO:0000256" key="10">
    <source>
        <dbReference type="ARBA" id="ARBA00022833"/>
    </source>
</evidence>
<gene>
    <name evidence="17" type="ORF">BASA50_002604</name>
</gene>
<keyword evidence="4 11" id="KW-0479">Metal-binding</keyword>
<keyword evidence="8 11" id="KW-0378">Hydrolase</keyword>
<dbReference type="InterPro" id="IPR018200">
    <property type="entry name" value="USP_CS"/>
</dbReference>
<name>A0ABQ8FKV2_9FUNG</name>
<dbReference type="SUPFAM" id="SSF57850">
    <property type="entry name" value="RING/U-box"/>
    <property type="match status" value="2"/>
</dbReference>
<accession>A0ABQ8FKV2</accession>
<evidence type="ECO:0000256" key="2">
    <source>
        <dbReference type="ARBA" id="ARBA00009085"/>
    </source>
</evidence>
<reference evidence="17 18" key="1">
    <citation type="submission" date="2021-02" db="EMBL/GenBank/DDBJ databases">
        <title>Variation within the Batrachochytrium salamandrivorans European outbreak.</title>
        <authorList>
            <person name="Kelly M."/>
            <person name="Pasmans F."/>
            <person name="Shea T.P."/>
            <person name="Munoz J.F."/>
            <person name="Carranza S."/>
            <person name="Cuomo C.A."/>
            <person name="Martel A."/>
        </authorList>
    </citation>
    <scope>NUCLEOTIDE SEQUENCE [LARGE SCALE GENOMIC DNA]</scope>
    <source>
        <strain evidence="17 18">AMFP18/2</strain>
    </source>
</reference>
<evidence type="ECO:0000259" key="16">
    <source>
        <dbReference type="PROSITE" id="PS50271"/>
    </source>
</evidence>
<keyword evidence="18" id="KW-1185">Reference proteome</keyword>
<evidence type="ECO:0000256" key="4">
    <source>
        <dbReference type="ARBA" id="ARBA00022723"/>
    </source>
</evidence>
<dbReference type="SMART" id="SM00290">
    <property type="entry name" value="ZnF_UBP"/>
    <property type="match status" value="2"/>
</dbReference>
<keyword evidence="6 12" id="KW-0863">Zinc-finger</keyword>
<dbReference type="PANTHER" id="PTHR24006">
    <property type="entry name" value="UBIQUITIN CARBOXYL-TERMINAL HYDROLASE"/>
    <property type="match status" value="1"/>
</dbReference>
<evidence type="ECO:0000256" key="3">
    <source>
        <dbReference type="ARBA" id="ARBA00022670"/>
    </source>
</evidence>
<evidence type="ECO:0000313" key="18">
    <source>
        <dbReference type="Proteomes" id="UP001648503"/>
    </source>
</evidence>
<dbReference type="Gene3D" id="3.30.40.10">
    <property type="entry name" value="Zinc/RING finger domain, C3HC4 (zinc finger)"/>
    <property type="match status" value="2"/>
</dbReference>
<dbReference type="InterPro" id="IPR001394">
    <property type="entry name" value="Peptidase_C19_UCH"/>
</dbReference>
<dbReference type="EMBL" id="JAFCIX010000051">
    <property type="protein sequence ID" value="KAH6600017.1"/>
    <property type="molecule type" value="Genomic_DNA"/>
</dbReference>
<dbReference type="CDD" id="cd02658">
    <property type="entry name" value="Peptidase_C19B"/>
    <property type="match status" value="1"/>
</dbReference>
<dbReference type="PROSITE" id="PS00973">
    <property type="entry name" value="USP_2"/>
    <property type="match status" value="1"/>
</dbReference>
<dbReference type="SMART" id="SM00165">
    <property type="entry name" value="UBA"/>
    <property type="match status" value="2"/>
</dbReference>
<dbReference type="InterPro" id="IPR016652">
    <property type="entry name" value="Ubiquitinyl_hydrolase"/>
</dbReference>
<keyword evidence="3 11" id="KW-0645">Protease</keyword>
<dbReference type="Pfam" id="PF17807">
    <property type="entry name" value="zf-UBP_var"/>
    <property type="match status" value="1"/>
</dbReference>
<feature type="domain" description="UBP-type" evidence="16">
    <location>
        <begin position="3"/>
        <end position="114"/>
    </location>
</feature>
<evidence type="ECO:0000256" key="13">
    <source>
        <dbReference type="RuleBase" id="RU366025"/>
    </source>
</evidence>
<evidence type="ECO:0000313" key="17">
    <source>
        <dbReference type="EMBL" id="KAH6600017.1"/>
    </source>
</evidence>
<proteinExistence type="inferred from homology"/>
<keyword evidence="9 11" id="KW-0788">Thiol protease</keyword>
<dbReference type="InterPro" id="IPR028889">
    <property type="entry name" value="USP"/>
</dbReference>
<feature type="domain" description="UBA" evidence="14">
    <location>
        <begin position="585"/>
        <end position="626"/>
    </location>
</feature>
<dbReference type="InterPro" id="IPR009060">
    <property type="entry name" value="UBA-like_sf"/>
</dbReference>
<dbReference type="PROSITE" id="PS50030">
    <property type="entry name" value="UBA"/>
    <property type="match status" value="2"/>
</dbReference>
<dbReference type="InterPro" id="IPR041432">
    <property type="entry name" value="UBP13_Znf-UBP_var"/>
</dbReference>
<dbReference type="CDD" id="cd14386">
    <property type="entry name" value="UBA2_UBP5"/>
    <property type="match status" value="1"/>
</dbReference>
<evidence type="ECO:0000256" key="12">
    <source>
        <dbReference type="PROSITE-ProRule" id="PRU00502"/>
    </source>
</evidence>
<dbReference type="InterPro" id="IPR001607">
    <property type="entry name" value="Znf_UBP"/>
</dbReference>
<dbReference type="Gene3D" id="1.10.8.10">
    <property type="entry name" value="DNA helicase RuvA subunit, C-terminal domain"/>
    <property type="match status" value="2"/>
</dbReference>
<feature type="domain" description="USP" evidence="15">
    <location>
        <begin position="310"/>
        <end position="775"/>
    </location>
</feature>
<dbReference type="SUPFAM" id="SSF46934">
    <property type="entry name" value="UBA-like"/>
    <property type="match status" value="1"/>
</dbReference>
<evidence type="ECO:0000259" key="15">
    <source>
        <dbReference type="PROSITE" id="PS50235"/>
    </source>
</evidence>
<dbReference type="EC" id="3.4.19.12" evidence="11 13"/>
<feature type="domain" description="UBA" evidence="14">
    <location>
        <begin position="646"/>
        <end position="686"/>
    </location>
</feature>
<comment type="similarity">
    <text evidence="2 11 13">Belongs to the peptidase C19 family.</text>
</comment>
<dbReference type="Pfam" id="PF00627">
    <property type="entry name" value="UBA"/>
    <property type="match status" value="2"/>
</dbReference>
<dbReference type="PANTHER" id="PTHR24006:SF664">
    <property type="entry name" value="UBIQUITIN CARBOXYL-TERMINAL HYDROLASE"/>
    <property type="match status" value="1"/>
</dbReference>
<dbReference type="Pfam" id="PF02148">
    <property type="entry name" value="zf-UBP"/>
    <property type="match status" value="1"/>
</dbReference>
<evidence type="ECO:0000256" key="8">
    <source>
        <dbReference type="ARBA" id="ARBA00022801"/>
    </source>
</evidence>
<dbReference type="SUPFAM" id="SSF54001">
    <property type="entry name" value="Cysteine proteinases"/>
    <property type="match status" value="1"/>
</dbReference>
<dbReference type="PIRSF" id="PIRSF016308">
    <property type="entry name" value="UBP"/>
    <property type="match status" value="1"/>
</dbReference>
<evidence type="ECO:0000256" key="5">
    <source>
        <dbReference type="ARBA" id="ARBA00022737"/>
    </source>
</evidence>
<evidence type="ECO:0000256" key="6">
    <source>
        <dbReference type="ARBA" id="ARBA00022771"/>
    </source>
</evidence>
<sequence length="775" mass="85788">MSNVCQHVEAARLPAPSSSSKVYKEECMLCFDSQDMPNGINVCLTCFSGGCGGNGKGYNHSAMHYHKSSHALALNIQRTKKRMARDVDNPPQKITKLSIQVEDDSTKYDVVTKVICLACDNLEIDATLPKIKSSVDGVLSAVSAKRQSEIQSWQEETLRPCSHSEDLVQVESSKLEGKALAHCPQCGLQDNLWLCLSCGNLGCGRAQYGGIGGHGHALSHFESTNHPIAVKMGTITPEGTADLFCYAHGDEIIHSNLGAHLANFGINLMSQQKTEKSIAELQLEQNLKFDFSMTTEDGKVYTPVFGSGFTGLKNLGNSCYMASVLQVVFSLDSFKTRYNDPSWTHSSQCHDLPTNCFQCQMSKLADGLVSGRYSVPTIGDDGEERGQEGVPPLMFKDIIGRGHSEFSTMRQQDAQEFLQYLLTTTEQKEHASGNDPSKVFRFNLEQRIQCLECEQVRYKTDSSSSLILPVPAQVCDEIDGKKQYEPVLLDSCLQQYFSADIRQYECPHDKTKTSASFTQRFHSYPEVLTLTTSRFVLGDDWIMKKLNVDIVVPEKIDLSLYRATGLQPNETALPEDAGQGSLTTAFDQAVLEQLMSMGFPETRCKRSLMKTNNQGIDVAMNWLMEHMDDTDIDDPIHSETRSAAPAASEGDILQLMDMGFTLPQAKRALRETGNAMDRAVDWLFSHSGENITDDEVTGADAGGSKNASIEIDQGSAIYSLYAFVSHRGTSAHCGHYVAFIKHGQQWVMYNDNKVVEVPDITSHVGHGYMYLFKRE</sequence>
<evidence type="ECO:0000256" key="7">
    <source>
        <dbReference type="ARBA" id="ARBA00022786"/>
    </source>
</evidence>
<keyword evidence="5" id="KW-0677">Repeat</keyword>
<keyword evidence="10 11" id="KW-0862">Zinc</keyword>
<comment type="catalytic activity">
    <reaction evidence="1 11 13">
        <text>Thiol-dependent hydrolysis of ester, thioester, amide, peptide and isopeptide bonds formed by the C-terminal Gly of ubiquitin (a 76-residue protein attached to proteins as an intracellular targeting signal).</text>
        <dbReference type="EC" id="3.4.19.12"/>
    </reaction>
</comment>
<dbReference type="Gene3D" id="3.90.70.10">
    <property type="entry name" value="Cysteine proteinases"/>
    <property type="match status" value="1"/>
</dbReference>
<protein>
    <recommendedName>
        <fullName evidence="11 13">Ubiquitin carboxyl-terminal hydrolase</fullName>
        <ecNumber evidence="11 13">3.4.19.12</ecNumber>
    </recommendedName>
</protein>
<dbReference type="InterPro" id="IPR013083">
    <property type="entry name" value="Znf_RING/FYVE/PHD"/>
</dbReference>
<dbReference type="InterPro" id="IPR038765">
    <property type="entry name" value="Papain-like_cys_pep_sf"/>
</dbReference>
<dbReference type="PROSITE" id="PS00972">
    <property type="entry name" value="USP_1"/>
    <property type="match status" value="1"/>
</dbReference>
<dbReference type="InterPro" id="IPR015940">
    <property type="entry name" value="UBA"/>
</dbReference>
<evidence type="ECO:0000256" key="11">
    <source>
        <dbReference type="PIRNR" id="PIRNR016308"/>
    </source>
</evidence>
<dbReference type="PROSITE" id="PS50235">
    <property type="entry name" value="USP_3"/>
    <property type="match status" value="1"/>
</dbReference>
<evidence type="ECO:0000259" key="14">
    <source>
        <dbReference type="PROSITE" id="PS50030"/>
    </source>
</evidence>
<comment type="caution">
    <text evidence="17">The sequence shown here is derived from an EMBL/GenBank/DDBJ whole genome shotgun (WGS) entry which is preliminary data.</text>
</comment>
<dbReference type="CDD" id="cd14385">
    <property type="entry name" value="UBA1_spUBP14_like"/>
    <property type="match status" value="1"/>
</dbReference>
<dbReference type="Proteomes" id="UP001648503">
    <property type="component" value="Unassembled WGS sequence"/>
</dbReference>
<organism evidence="17 18">
    <name type="scientific">Batrachochytrium salamandrivorans</name>
    <dbReference type="NCBI Taxonomy" id="1357716"/>
    <lineage>
        <taxon>Eukaryota</taxon>
        <taxon>Fungi</taxon>
        <taxon>Fungi incertae sedis</taxon>
        <taxon>Chytridiomycota</taxon>
        <taxon>Chytridiomycota incertae sedis</taxon>
        <taxon>Chytridiomycetes</taxon>
        <taxon>Rhizophydiales</taxon>
        <taxon>Rhizophydiales incertae sedis</taxon>
        <taxon>Batrachochytrium</taxon>
    </lineage>
</organism>
<evidence type="ECO:0000256" key="9">
    <source>
        <dbReference type="ARBA" id="ARBA00022807"/>
    </source>
</evidence>
<dbReference type="PROSITE" id="PS50271">
    <property type="entry name" value="ZF_UBP"/>
    <property type="match status" value="2"/>
</dbReference>
<evidence type="ECO:0000256" key="1">
    <source>
        <dbReference type="ARBA" id="ARBA00000707"/>
    </source>
</evidence>
<keyword evidence="7 11" id="KW-0833">Ubl conjugation pathway</keyword>